<feature type="signal peptide" evidence="2">
    <location>
        <begin position="1"/>
        <end position="21"/>
    </location>
</feature>
<keyword evidence="4" id="KW-1185">Reference proteome</keyword>
<dbReference type="InterPro" id="IPR011042">
    <property type="entry name" value="6-blade_b-propeller_TolB-like"/>
</dbReference>
<dbReference type="PANTHER" id="PTHR36842">
    <property type="entry name" value="PROTEIN TOLB HOMOLOG"/>
    <property type="match status" value="1"/>
</dbReference>
<name>A0ABW6K047_9BACI</name>
<dbReference type="RefSeq" id="WP_389220813.1">
    <property type="nucleotide sequence ID" value="NZ_JBIACJ010000007.1"/>
</dbReference>
<dbReference type="Pfam" id="PF07676">
    <property type="entry name" value="PD40"/>
    <property type="match status" value="1"/>
</dbReference>
<proteinExistence type="inferred from homology"/>
<gene>
    <name evidence="3" type="ORF">ACFYKT_14265</name>
</gene>
<comment type="caution">
    <text evidence="3">The sequence shown here is derived from an EMBL/GenBank/DDBJ whole genome shotgun (WGS) entry which is preliminary data.</text>
</comment>
<keyword evidence="2" id="KW-0732">Signal</keyword>
<dbReference type="SUPFAM" id="SSF82171">
    <property type="entry name" value="DPP6 N-terminal domain-like"/>
    <property type="match status" value="1"/>
</dbReference>
<dbReference type="EMBL" id="JBIACJ010000007">
    <property type="protein sequence ID" value="MFE8697504.1"/>
    <property type="molecule type" value="Genomic_DNA"/>
</dbReference>
<sequence length="419" mass="48233">MKKFIGLLCCFLLIIPSLTYGEQVSRQPMKAAFFRDGYLWTKIDNKEEKRTKEQAKHPYPPKWSYDGKWILYQKEVPSMNDPSQETQLEIWVYHIETNQHIKVFYDGWNPQWSPTENIVAFQSRDVLNISNLKEFKNVALGVSSYQWYPDGHGFIASSSATLRPDGWTNPVLYNIPLEKDFQKVNLTQYKPLFIIPKELSNGNESIPSINATNFAFSPDGKWISFIVSPTASLSMDNDMVCVLTSDGKNFSVLDETILHIGTPEWAPSKNSLAYIAGSGRIVFGFKNKNLKVTELPAFQSIRLTPDKYADMWFTWLDNHSLIASRVPEKEWSNDPIQRPNPALYLIMMNKEKQTKITSPKKGKGDYQPLFNAYSGKLTWIRRSLTEIVGDLWIADPDGRNAEIWIKDIEEYSTYEGKEH</sequence>
<evidence type="ECO:0000256" key="1">
    <source>
        <dbReference type="ARBA" id="ARBA00009820"/>
    </source>
</evidence>
<reference evidence="3 4" key="1">
    <citation type="submission" date="2024-08" db="EMBL/GenBank/DDBJ databases">
        <title>Two novel Cytobacillus novel species.</title>
        <authorList>
            <person name="Liu G."/>
        </authorList>
    </citation>
    <scope>NUCLEOTIDE SEQUENCE [LARGE SCALE GENOMIC DNA]</scope>
    <source>
        <strain evidence="3 4">FJAT-53684</strain>
    </source>
</reference>
<evidence type="ECO:0000313" key="3">
    <source>
        <dbReference type="EMBL" id="MFE8697504.1"/>
    </source>
</evidence>
<protein>
    <submittedName>
        <fullName evidence="3">TolB domain-containing protein</fullName>
    </submittedName>
</protein>
<feature type="chain" id="PRO_5046048250" evidence="2">
    <location>
        <begin position="22"/>
        <end position="419"/>
    </location>
</feature>
<dbReference type="InterPro" id="IPR011659">
    <property type="entry name" value="WD40"/>
</dbReference>
<organism evidence="3 4">
    <name type="scientific">Cytobacillus mangrovibacter</name>
    <dbReference type="NCBI Taxonomy" id="3299024"/>
    <lineage>
        <taxon>Bacteria</taxon>
        <taxon>Bacillati</taxon>
        <taxon>Bacillota</taxon>
        <taxon>Bacilli</taxon>
        <taxon>Bacillales</taxon>
        <taxon>Bacillaceae</taxon>
        <taxon>Cytobacillus</taxon>
    </lineage>
</organism>
<accession>A0ABW6K047</accession>
<evidence type="ECO:0000313" key="4">
    <source>
        <dbReference type="Proteomes" id="UP001601058"/>
    </source>
</evidence>
<dbReference type="PANTHER" id="PTHR36842:SF1">
    <property type="entry name" value="PROTEIN TOLB"/>
    <property type="match status" value="1"/>
</dbReference>
<evidence type="ECO:0000256" key="2">
    <source>
        <dbReference type="SAM" id="SignalP"/>
    </source>
</evidence>
<dbReference type="Proteomes" id="UP001601058">
    <property type="component" value="Unassembled WGS sequence"/>
</dbReference>
<comment type="similarity">
    <text evidence="1">Belongs to the TolB family.</text>
</comment>
<dbReference type="Gene3D" id="2.120.10.30">
    <property type="entry name" value="TolB, C-terminal domain"/>
    <property type="match status" value="2"/>
</dbReference>